<dbReference type="AlphaFoldDB" id="A0A8K0DJQ1"/>
<keyword evidence="2" id="KW-1185">Reference proteome</keyword>
<gene>
    <name evidence="1" type="ORF">FNV43_RR26439</name>
</gene>
<protein>
    <submittedName>
        <fullName evidence="1">Uncharacterized protein</fullName>
    </submittedName>
</protein>
<accession>A0A8K0DJQ1</accession>
<sequence length="111" mass="12535">MGDYVIRKVFTTGAERGSAAWEGPYRVWMYRQGLILRSLNGVGVPRSWATTSAPLLPLKSGRMNDIRNHDLVGRRNGKDTVRLIVHRLEAVRVRAEKSDRWTDLEGGESIS</sequence>
<proteinExistence type="predicted"/>
<evidence type="ECO:0000313" key="2">
    <source>
        <dbReference type="Proteomes" id="UP000796880"/>
    </source>
</evidence>
<reference evidence="1" key="1">
    <citation type="submission" date="2020-03" db="EMBL/GenBank/DDBJ databases">
        <title>A high-quality chromosome-level genome assembly of a woody plant with both climbing and erect habits, Rhamnella rubrinervis.</title>
        <authorList>
            <person name="Lu Z."/>
            <person name="Yang Y."/>
            <person name="Zhu X."/>
            <person name="Sun Y."/>
        </authorList>
    </citation>
    <scope>NUCLEOTIDE SEQUENCE</scope>
    <source>
        <strain evidence="1">BYM</strain>
        <tissue evidence="1">Leaf</tissue>
    </source>
</reference>
<dbReference type="EMBL" id="VOIH02000012">
    <property type="protein sequence ID" value="KAF3431706.1"/>
    <property type="molecule type" value="Genomic_DNA"/>
</dbReference>
<evidence type="ECO:0000313" key="1">
    <source>
        <dbReference type="EMBL" id="KAF3431706.1"/>
    </source>
</evidence>
<name>A0A8K0DJQ1_9ROSA</name>
<dbReference type="Proteomes" id="UP000796880">
    <property type="component" value="Unassembled WGS sequence"/>
</dbReference>
<organism evidence="1 2">
    <name type="scientific">Rhamnella rubrinervis</name>
    <dbReference type="NCBI Taxonomy" id="2594499"/>
    <lineage>
        <taxon>Eukaryota</taxon>
        <taxon>Viridiplantae</taxon>
        <taxon>Streptophyta</taxon>
        <taxon>Embryophyta</taxon>
        <taxon>Tracheophyta</taxon>
        <taxon>Spermatophyta</taxon>
        <taxon>Magnoliopsida</taxon>
        <taxon>eudicotyledons</taxon>
        <taxon>Gunneridae</taxon>
        <taxon>Pentapetalae</taxon>
        <taxon>rosids</taxon>
        <taxon>fabids</taxon>
        <taxon>Rosales</taxon>
        <taxon>Rhamnaceae</taxon>
        <taxon>rhamnoid group</taxon>
        <taxon>Rhamneae</taxon>
        <taxon>Rhamnella</taxon>
    </lineage>
</organism>
<comment type="caution">
    <text evidence="1">The sequence shown here is derived from an EMBL/GenBank/DDBJ whole genome shotgun (WGS) entry which is preliminary data.</text>
</comment>